<accession>A0A5C3MBT2</accession>
<name>A0A5C3MBT2_9AGAR</name>
<feature type="compositionally biased region" description="Basic and acidic residues" evidence="1">
    <location>
        <begin position="343"/>
        <end position="354"/>
    </location>
</feature>
<evidence type="ECO:0000256" key="1">
    <source>
        <dbReference type="SAM" id="MobiDB-lite"/>
    </source>
</evidence>
<feature type="non-terminal residue" evidence="2">
    <location>
        <position position="1244"/>
    </location>
</feature>
<feature type="compositionally biased region" description="Low complexity" evidence="1">
    <location>
        <begin position="254"/>
        <end position="289"/>
    </location>
</feature>
<protein>
    <submittedName>
        <fullName evidence="2">Uncharacterized protein</fullName>
    </submittedName>
</protein>
<feature type="compositionally biased region" description="Basic residues" evidence="1">
    <location>
        <begin position="922"/>
        <end position="931"/>
    </location>
</feature>
<keyword evidence="3" id="KW-1185">Reference proteome</keyword>
<feature type="compositionally biased region" description="Low complexity" evidence="1">
    <location>
        <begin position="1054"/>
        <end position="1067"/>
    </location>
</feature>
<feature type="region of interest" description="Disordered" evidence="1">
    <location>
        <begin position="503"/>
        <end position="654"/>
    </location>
</feature>
<feature type="compositionally biased region" description="Polar residues" evidence="1">
    <location>
        <begin position="1134"/>
        <end position="1144"/>
    </location>
</feature>
<feature type="region of interest" description="Disordered" evidence="1">
    <location>
        <begin position="339"/>
        <end position="462"/>
    </location>
</feature>
<feature type="non-terminal residue" evidence="2">
    <location>
        <position position="1"/>
    </location>
</feature>
<feature type="compositionally biased region" description="Polar residues" evidence="1">
    <location>
        <begin position="1095"/>
        <end position="1118"/>
    </location>
</feature>
<proteinExistence type="predicted"/>
<feature type="compositionally biased region" description="Acidic residues" evidence="1">
    <location>
        <begin position="633"/>
        <end position="649"/>
    </location>
</feature>
<feature type="region of interest" description="Disordered" evidence="1">
    <location>
        <begin position="702"/>
        <end position="1244"/>
    </location>
</feature>
<feature type="compositionally biased region" description="Acidic residues" evidence="1">
    <location>
        <begin position="404"/>
        <end position="440"/>
    </location>
</feature>
<sequence>STLSPTWLPPKSPLAPHRLAKLANALGVSTPVPAVHSPNSFLSRSYSESAGHMEQYRRSPTPSASTASFNPYAPSTSKYLLHVIPPLHLPHDSDTLDDEMTPPPANASGYHTQFRRGTLVPMYATLQAQLGVIAKEYALPSTAGLILYLVSSTPPRTVQNYNGPIAAFDDEVDEPGPRISEDIWKHLWTRVLRVEQREDNMLLPSRSATPAMISLGMGLGGRSTPHLPQEPSTPLRPLISSPSIETPHPQPNYPFTTSPSTPSSVSDLRSNSKSAPPSSSPSEPDTPDTSVEDSALRADSFDLPGLRSPSLIPILAKVEFDVDRRRAGWYEPWLRSRRVNHAKRAESRAERRGDSVNQEDEDIPEGSHERKAPMQLLIGRKQTSSPISIAFSPSEEPGERPEGEKEEIEVEEDSYEQLPEFQDEDSESESEGSEEDELEDATARVASFTGVGADPLNDVFGTDADNWAELHDSERRASKHASNPNVVPLALTGADMSALPDINDLEDDRIAGKEEDEVQELLDQMSRPQLSISIPPSPPDKKRSSSPSQMSKRHIPPPLVLVPQGNSSELVVPAEPTPISSGGESTHLAYLSGSSPQEHLNDAIHDGESDEFDELSRVRSPEESEKRGGAVFDDLDLGLDPTEDFDDNDPNDRRRSQFLMRAQLDEIERTMAQLSPRILKANLEEDQNQSFTSMSLSPGASANLSLSGMRNSDFFPSSPRLPQHPDPVDADGNAPAWPATPFASLKDSPAPSNSGRVDGPPSPPRLAVNGVTTSAPKSYMSNRTSDAEVSAETVRRKRELEEEQALYPPLAAPSRNHLNSQLDSPVIPLSPDPFGRYPSTPEPPSDARQSISSNWDTVTSGRGSITLDNATQSRAPVPEPQGRSRNSAATSRFSADSFTGELEPPSAATKSANRTTLMSVKNIKKLWRKSKDKNSTPPTPTMATPASAAPSSGRASPNPPVRPERPSQENMDLPDVPALPPGTPTYGRFSPQPIPVQSERRPSQDQHSIPQNHPQQLSVPFSGRSNNPSPIIAAQMQPSRSGSGLDRLHFDQESPYPIRRSPPVRYSPRPPSPPQLPSIPEKEKISVRKSILKWKSSSTSNVSQIPPSEPQPRSSFERTNMAGAPRGRRPSVINFGSTRSSVTSPDIPPSPQIPEHFINGRNAGSQDYRNSKASRLTASSYESSHSPPQKQQALSVRSTSPPRSMTSSRDSGETRPSFDASQFEIVSPKLGSTLSYPYHGLDHD</sequence>
<feature type="compositionally biased region" description="Polar residues" evidence="1">
    <location>
        <begin position="1162"/>
        <end position="1194"/>
    </location>
</feature>
<feature type="compositionally biased region" description="Polar residues" evidence="1">
    <location>
        <begin position="770"/>
        <end position="784"/>
    </location>
</feature>
<evidence type="ECO:0000313" key="3">
    <source>
        <dbReference type="Proteomes" id="UP000308652"/>
    </source>
</evidence>
<dbReference type="EMBL" id="ML213593">
    <property type="protein sequence ID" value="TFK41906.1"/>
    <property type="molecule type" value="Genomic_DNA"/>
</dbReference>
<gene>
    <name evidence="2" type="ORF">BDQ12DRAFT_568521</name>
</gene>
<evidence type="ECO:0000313" key="2">
    <source>
        <dbReference type="EMBL" id="TFK41906.1"/>
    </source>
</evidence>
<feature type="compositionally biased region" description="Polar residues" evidence="1">
    <location>
        <begin position="1005"/>
        <end position="1029"/>
    </location>
</feature>
<feature type="compositionally biased region" description="Low complexity" evidence="1">
    <location>
        <begin position="1195"/>
        <end position="1209"/>
    </location>
</feature>
<organism evidence="2 3">
    <name type="scientific">Crucibulum laeve</name>
    <dbReference type="NCBI Taxonomy" id="68775"/>
    <lineage>
        <taxon>Eukaryota</taxon>
        <taxon>Fungi</taxon>
        <taxon>Dikarya</taxon>
        <taxon>Basidiomycota</taxon>
        <taxon>Agaricomycotina</taxon>
        <taxon>Agaricomycetes</taxon>
        <taxon>Agaricomycetidae</taxon>
        <taxon>Agaricales</taxon>
        <taxon>Agaricineae</taxon>
        <taxon>Nidulariaceae</taxon>
        <taxon>Crucibulum</taxon>
    </lineage>
</organism>
<feature type="compositionally biased region" description="Pro residues" evidence="1">
    <location>
        <begin position="1068"/>
        <end position="1077"/>
    </location>
</feature>
<dbReference type="AlphaFoldDB" id="A0A5C3MBT2"/>
<feature type="region of interest" description="Disordered" evidence="1">
    <location>
        <begin position="213"/>
        <end position="292"/>
    </location>
</feature>
<feature type="compositionally biased region" description="Basic and acidic residues" evidence="1">
    <location>
        <begin position="614"/>
        <end position="628"/>
    </location>
</feature>
<dbReference type="Proteomes" id="UP000308652">
    <property type="component" value="Unassembled WGS sequence"/>
</dbReference>
<feature type="compositionally biased region" description="Polar residues" evidence="1">
    <location>
        <begin position="847"/>
        <end position="874"/>
    </location>
</feature>
<dbReference type="STRING" id="68775.A0A5C3MBT2"/>
<feature type="compositionally biased region" description="Polar residues" evidence="1">
    <location>
        <begin position="908"/>
        <end position="919"/>
    </location>
</feature>
<feature type="compositionally biased region" description="Low complexity" evidence="1">
    <location>
        <begin position="941"/>
        <end position="956"/>
    </location>
</feature>
<feature type="compositionally biased region" description="Polar residues" evidence="1">
    <location>
        <begin position="883"/>
        <end position="897"/>
    </location>
</feature>
<dbReference type="OrthoDB" id="2526154at2759"/>
<reference evidence="2 3" key="1">
    <citation type="journal article" date="2019" name="Nat. Ecol. Evol.">
        <title>Megaphylogeny resolves global patterns of mushroom evolution.</title>
        <authorList>
            <person name="Varga T."/>
            <person name="Krizsan K."/>
            <person name="Foldi C."/>
            <person name="Dima B."/>
            <person name="Sanchez-Garcia M."/>
            <person name="Sanchez-Ramirez S."/>
            <person name="Szollosi G.J."/>
            <person name="Szarkandi J.G."/>
            <person name="Papp V."/>
            <person name="Albert L."/>
            <person name="Andreopoulos W."/>
            <person name="Angelini C."/>
            <person name="Antonin V."/>
            <person name="Barry K.W."/>
            <person name="Bougher N.L."/>
            <person name="Buchanan P."/>
            <person name="Buyck B."/>
            <person name="Bense V."/>
            <person name="Catcheside P."/>
            <person name="Chovatia M."/>
            <person name="Cooper J."/>
            <person name="Damon W."/>
            <person name="Desjardin D."/>
            <person name="Finy P."/>
            <person name="Geml J."/>
            <person name="Haridas S."/>
            <person name="Hughes K."/>
            <person name="Justo A."/>
            <person name="Karasinski D."/>
            <person name="Kautmanova I."/>
            <person name="Kiss B."/>
            <person name="Kocsube S."/>
            <person name="Kotiranta H."/>
            <person name="LaButti K.M."/>
            <person name="Lechner B.E."/>
            <person name="Liimatainen K."/>
            <person name="Lipzen A."/>
            <person name="Lukacs Z."/>
            <person name="Mihaltcheva S."/>
            <person name="Morgado L.N."/>
            <person name="Niskanen T."/>
            <person name="Noordeloos M.E."/>
            <person name="Ohm R.A."/>
            <person name="Ortiz-Santana B."/>
            <person name="Ovrebo C."/>
            <person name="Racz N."/>
            <person name="Riley R."/>
            <person name="Savchenko A."/>
            <person name="Shiryaev A."/>
            <person name="Soop K."/>
            <person name="Spirin V."/>
            <person name="Szebenyi C."/>
            <person name="Tomsovsky M."/>
            <person name="Tulloss R.E."/>
            <person name="Uehling J."/>
            <person name="Grigoriev I.V."/>
            <person name="Vagvolgyi C."/>
            <person name="Papp T."/>
            <person name="Martin F.M."/>
            <person name="Miettinen O."/>
            <person name="Hibbett D.S."/>
            <person name="Nagy L.G."/>
        </authorList>
    </citation>
    <scope>NUCLEOTIDE SEQUENCE [LARGE SCALE GENOMIC DNA]</scope>
    <source>
        <strain evidence="2 3">CBS 166.37</strain>
    </source>
</reference>